<proteinExistence type="predicted"/>
<evidence type="ECO:0000313" key="1">
    <source>
        <dbReference type="EMBL" id="MCV2232844.1"/>
    </source>
</evidence>
<dbReference type="Proteomes" id="UP001177160">
    <property type="component" value="Unassembled WGS sequence"/>
</dbReference>
<dbReference type="Gene3D" id="3.90.1150.200">
    <property type="match status" value="1"/>
</dbReference>
<protein>
    <recommendedName>
        <fullName evidence="3">YdhG-like domain-containing protein</fullName>
    </recommendedName>
</protein>
<organism evidence="1 2">
    <name type="scientific">Paracholeplasma manati</name>
    <dbReference type="NCBI Taxonomy" id="591373"/>
    <lineage>
        <taxon>Bacteria</taxon>
        <taxon>Bacillati</taxon>
        <taxon>Mycoplasmatota</taxon>
        <taxon>Mollicutes</taxon>
        <taxon>Acholeplasmatales</taxon>
        <taxon>Acholeplasmataceae</taxon>
        <taxon>Paracholeplasma</taxon>
    </lineage>
</organism>
<name>A0ABT2Y7Y8_9MOLU</name>
<dbReference type="EMBL" id="JAOVQM010000011">
    <property type="protein sequence ID" value="MCV2232844.1"/>
    <property type="molecule type" value="Genomic_DNA"/>
</dbReference>
<sequence>MPNDVAHYVSSFPNSIQERYQQLVALLESKDIHIEPYLWAGVPTFQTSNRYVRFILFKDHININTSLGISVLELKPPYKVTPKGMVQLFLDDPMDEAFFKLLFCNVFFIEEHKKCL</sequence>
<reference evidence="1" key="1">
    <citation type="submission" date="2022-09" db="EMBL/GenBank/DDBJ databases">
        <title>Novel Mycoplasma species identified in domestic and wild animals.</title>
        <authorList>
            <person name="Volokhov D.V."/>
            <person name="Furtak V.A."/>
            <person name="Zagorodnyaya T.A."/>
        </authorList>
    </citation>
    <scope>NUCLEOTIDE SEQUENCE</scope>
    <source>
        <strain evidence="1">Oakley</strain>
    </source>
</reference>
<accession>A0ABT2Y7Y8</accession>
<evidence type="ECO:0008006" key="3">
    <source>
        <dbReference type="Google" id="ProtNLM"/>
    </source>
</evidence>
<dbReference type="RefSeq" id="WP_263609033.1">
    <property type="nucleotide sequence ID" value="NZ_JAOVQM010000011.1"/>
</dbReference>
<evidence type="ECO:0000313" key="2">
    <source>
        <dbReference type="Proteomes" id="UP001177160"/>
    </source>
</evidence>
<gene>
    <name evidence="1" type="ORF">N7548_08430</name>
</gene>
<keyword evidence="2" id="KW-1185">Reference proteome</keyword>
<dbReference type="SUPFAM" id="SSF159888">
    <property type="entry name" value="YdhG-like"/>
    <property type="match status" value="1"/>
</dbReference>
<comment type="caution">
    <text evidence="1">The sequence shown here is derived from an EMBL/GenBank/DDBJ whole genome shotgun (WGS) entry which is preliminary data.</text>
</comment>